<comment type="subcellular location">
    <subcellularLocation>
        <location evidence="1">Cell envelope</location>
    </subcellularLocation>
</comment>
<evidence type="ECO:0000256" key="3">
    <source>
        <dbReference type="ARBA" id="ARBA00022448"/>
    </source>
</evidence>
<gene>
    <name evidence="6" type="ORF">FE784_17675</name>
</gene>
<comment type="similarity">
    <text evidence="2">Belongs to the bacterial solute-binding protein 1 family.</text>
</comment>
<dbReference type="AlphaFoldDB" id="A0A5C4T7N7"/>
<keyword evidence="4 5" id="KW-0732">Signal</keyword>
<dbReference type="EMBL" id="VDCQ01000023">
    <property type="protein sequence ID" value="TNJ65021.1"/>
    <property type="molecule type" value="Genomic_DNA"/>
</dbReference>
<protein>
    <submittedName>
        <fullName evidence="6">Extracellular solute-binding protein</fullName>
    </submittedName>
</protein>
<feature type="chain" id="PRO_5038687457" evidence="5">
    <location>
        <begin position="33"/>
        <end position="448"/>
    </location>
</feature>
<dbReference type="OrthoDB" id="9766758at2"/>
<feature type="signal peptide" evidence="5">
    <location>
        <begin position="1"/>
        <end position="32"/>
    </location>
</feature>
<sequence>MNMEVRSKRFATYGLVAAMVLLAGCAMGTTNKAEEPPVQKDEPKTPVELKLYNISGIFSPEEFEEFFFKPLKAKHPHITIKVVPATEKLDQMVASNNIPDILVGSNGDANTQLTQYNLQLDVTPLAVKTKYDLSQLQPAYEKLAKTVSDGKLYGLPLYAGGAPIYYNKDLFDKFGVPYPSKQLTWDEVYALSQKLTRQEGGVQYYGFLPDTAVLIHMNQRSLPLLDASGLKPAFNTDDRWKAYLQSFKRFYDFPGSEIKTASDATAAKTLARFNKDLTLAMFLSSNLRAPSSLEAVANWDLTPYPTFADAPNTGPMPYAYFGFVTSTSKHQEEAFQALAYFASEEFQLTMSEQARMKPVVKSEKVTKAFAAKSTFYGGKNVSAVFALNPAELAASMFTRHHNLARTGLLNAFNGYLTGAGDINSLLRTAEETVVKNIQAEEEKLKAQK</sequence>
<dbReference type="SUPFAM" id="SSF53850">
    <property type="entry name" value="Periplasmic binding protein-like II"/>
    <property type="match status" value="1"/>
</dbReference>
<comment type="caution">
    <text evidence="6">The sequence shown here is derived from an EMBL/GenBank/DDBJ whole genome shotgun (WGS) entry which is preliminary data.</text>
</comment>
<keyword evidence="7" id="KW-1185">Reference proteome</keyword>
<accession>A0A5C4T7N7</accession>
<dbReference type="Proteomes" id="UP000307943">
    <property type="component" value="Unassembled WGS sequence"/>
</dbReference>
<dbReference type="Gene3D" id="3.40.190.10">
    <property type="entry name" value="Periplasmic binding protein-like II"/>
    <property type="match status" value="1"/>
</dbReference>
<name>A0A5C4T7N7_9BACL</name>
<dbReference type="InterPro" id="IPR050490">
    <property type="entry name" value="Bact_solute-bd_prot1"/>
</dbReference>
<dbReference type="PANTHER" id="PTHR43649">
    <property type="entry name" value="ARABINOSE-BINDING PROTEIN-RELATED"/>
    <property type="match status" value="1"/>
</dbReference>
<reference evidence="6 7" key="1">
    <citation type="submission" date="2019-05" db="EMBL/GenBank/DDBJ databases">
        <title>We sequenced the genome of Paenibacillus hemerocallicola KCTC 33185 for further insight into its adaptation and study the phylogeny of Paenibacillus.</title>
        <authorList>
            <person name="Narsing Rao M.P."/>
        </authorList>
    </citation>
    <scope>NUCLEOTIDE SEQUENCE [LARGE SCALE GENOMIC DNA]</scope>
    <source>
        <strain evidence="6 7">KCTC 33185</strain>
    </source>
</reference>
<keyword evidence="3" id="KW-0813">Transport</keyword>
<dbReference type="Pfam" id="PF01547">
    <property type="entry name" value="SBP_bac_1"/>
    <property type="match status" value="1"/>
</dbReference>
<organism evidence="6 7">
    <name type="scientific">Paenibacillus hemerocallicola</name>
    <dbReference type="NCBI Taxonomy" id="1172614"/>
    <lineage>
        <taxon>Bacteria</taxon>
        <taxon>Bacillati</taxon>
        <taxon>Bacillota</taxon>
        <taxon>Bacilli</taxon>
        <taxon>Bacillales</taxon>
        <taxon>Paenibacillaceae</taxon>
        <taxon>Paenibacillus</taxon>
    </lineage>
</organism>
<dbReference type="InterPro" id="IPR006059">
    <property type="entry name" value="SBP"/>
</dbReference>
<evidence type="ECO:0000313" key="7">
    <source>
        <dbReference type="Proteomes" id="UP000307943"/>
    </source>
</evidence>
<proteinExistence type="inferred from homology"/>
<evidence type="ECO:0000256" key="2">
    <source>
        <dbReference type="ARBA" id="ARBA00008520"/>
    </source>
</evidence>
<dbReference type="GO" id="GO:0030313">
    <property type="term" value="C:cell envelope"/>
    <property type="evidence" value="ECO:0007669"/>
    <property type="project" value="UniProtKB-SubCell"/>
</dbReference>
<evidence type="ECO:0000256" key="5">
    <source>
        <dbReference type="SAM" id="SignalP"/>
    </source>
</evidence>
<evidence type="ECO:0000256" key="1">
    <source>
        <dbReference type="ARBA" id="ARBA00004196"/>
    </source>
</evidence>
<dbReference type="PROSITE" id="PS51257">
    <property type="entry name" value="PROKAR_LIPOPROTEIN"/>
    <property type="match status" value="1"/>
</dbReference>
<evidence type="ECO:0000313" key="6">
    <source>
        <dbReference type="EMBL" id="TNJ65021.1"/>
    </source>
</evidence>
<evidence type="ECO:0000256" key="4">
    <source>
        <dbReference type="ARBA" id="ARBA00022729"/>
    </source>
</evidence>
<dbReference type="PANTHER" id="PTHR43649:SF31">
    <property type="entry name" value="SN-GLYCEROL-3-PHOSPHATE-BINDING PERIPLASMIC PROTEIN UGPB"/>
    <property type="match status" value="1"/>
</dbReference>